<dbReference type="InterPro" id="IPR002569">
    <property type="entry name" value="Met_Sox_Rdtase_MsrA_dom"/>
</dbReference>
<proteinExistence type="inferred from homology"/>
<dbReference type="GO" id="GO:0033743">
    <property type="term" value="F:peptide-methionine (R)-S-oxide reductase activity"/>
    <property type="evidence" value="ECO:0007669"/>
    <property type="project" value="UniProtKB-EC"/>
</dbReference>
<evidence type="ECO:0000256" key="1">
    <source>
        <dbReference type="ARBA" id="ARBA00023002"/>
    </source>
</evidence>
<dbReference type="eggNOG" id="COG0229">
    <property type="taxonomic scope" value="Bacteria"/>
</dbReference>
<evidence type="ECO:0000256" key="7">
    <source>
        <dbReference type="HAMAP-Rule" id="MF_01401"/>
    </source>
</evidence>
<evidence type="ECO:0000256" key="6">
    <source>
        <dbReference type="ARBA" id="ARBA00048782"/>
    </source>
</evidence>
<dbReference type="NCBIfam" id="TIGR00357">
    <property type="entry name" value="peptide-methionine (R)-S-oxide reductase MsrB"/>
    <property type="match status" value="1"/>
</dbReference>
<dbReference type="NCBIfam" id="NF004042">
    <property type="entry name" value="PRK05550.1"/>
    <property type="match status" value="1"/>
</dbReference>
<dbReference type="NCBIfam" id="TIGR00401">
    <property type="entry name" value="msrA"/>
    <property type="match status" value="1"/>
</dbReference>
<accession>B0TQT5</accession>
<dbReference type="Gene3D" id="2.170.150.20">
    <property type="entry name" value="Peptide methionine sulfoxide reductase"/>
    <property type="match status" value="1"/>
</dbReference>
<gene>
    <name evidence="7" type="primary">msrA</name>
    <name evidence="9" type="ordered locus">Shal_1765</name>
</gene>
<dbReference type="HOGENOM" id="CLU_031040_7_1_6"/>
<dbReference type="InterPro" id="IPR002579">
    <property type="entry name" value="Met_Sox_Rdtase_MsrB_dom"/>
</dbReference>
<protein>
    <recommendedName>
        <fullName evidence="7">Peptide methionine sulfoxide reductase MsrA</fullName>
        <shortName evidence="7">Protein-methionine-S-oxide reductase</shortName>
        <ecNumber evidence="7">1.8.4.11</ecNumber>
    </recommendedName>
    <alternativeName>
        <fullName evidence="7">Peptide-methionine (S)-S-oxide reductase</fullName>
        <shortName evidence="7">Peptide Met(O) reductase</shortName>
    </alternativeName>
</protein>
<dbReference type="STRING" id="458817.Shal_1765"/>
<dbReference type="InterPro" id="IPR036509">
    <property type="entry name" value="Met_Sox_Rdtase_MsrA_sf"/>
</dbReference>
<comment type="catalytic activity">
    <reaction evidence="5">
        <text>L-methionyl-[protein] + [thioredoxin]-disulfide + H2O = L-methionyl-(R)-S-oxide-[protein] + [thioredoxin]-dithiol</text>
        <dbReference type="Rhea" id="RHEA:24164"/>
        <dbReference type="Rhea" id="RHEA-COMP:10698"/>
        <dbReference type="Rhea" id="RHEA-COMP:10700"/>
        <dbReference type="Rhea" id="RHEA-COMP:12313"/>
        <dbReference type="Rhea" id="RHEA-COMP:12314"/>
        <dbReference type="ChEBI" id="CHEBI:15377"/>
        <dbReference type="ChEBI" id="CHEBI:16044"/>
        <dbReference type="ChEBI" id="CHEBI:29950"/>
        <dbReference type="ChEBI" id="CHEBI:45764"/>
        <dbReference type="ChEBI" id="CHEBI:50058"/>
        <dbReference type="EC" id="1.8.4.12"/>
    </reaction>
</comment>
<dbReference type="Pfam" id="PF01641">
    <property type="entry name" value="SelR"/>
    <property type="match status" value="1"/>
</dbReference>
<evidence type="ECO:0000313" key="9">
    <source>
        <dbReference type="EMBL" id="ABZ76330.1"/>
    </source>
</evidence>
<comment type="catalytic activity">
    <reaction evidence="4 7">
        <text>L-methionyl-[protein] + [thioredoxin]-disulfide + H2O = L-methionyl-(S)-S-oxide-[protein] + [thioredoxin]-dithiol</text>
        <dbReference type="Rhea" id="RHEA:14217"/>
        <dbReference type="Rhea" id="RHEA-COMP:10698"/>
        <dbReference type="Rhea" id="RHEA-COMP:10700"/>
        <dbReference type="Rhea" id="RHEA-COMP:12313"/>
        <dbReference type="Rhea" id="RHEA-COMP:12315"/>
        <dbReference type="ChEBI" id="CHEBI:15377"/>
        <dbReference type="ChEBI" id="CHEBI:16044"/>
        <dbReference type="ChEBI" id="CHEBI:29950"/>
        <dbReference type="ChEBI" id="CHEBI:44120"/>
        <dbReference type="ChEBI" id="CHEBI:50058"/>
        <dbReference type="EC" id="1.8.4.11"/>
    </reaction>
</comment>
<dbReference type="EC" id="1.8.4.11" evidence="7"/>
<dbReference type="SUPFAM" id="SSF55068">
    <property type="entry name" value="Peptide methionine sulfoxide reductase"/>
    <property type="match status" value="1"/>
</dbReference>
<dbReference type="Pfam" id="PF01625">
    <property type="entry name" value="PMSR"/>
    <property type="match status" value="1"/>
</dbReference>
<keyword evidence="1 7" id="KW-0560">Oxidoreductase</keyword>
<feature type="active site" evidence="7">
    <location>
        <position position="144"/>
    </location>
</feature>
<dbReference type="InterPro" id="IPR011057">
    <property type="entry name" value="Mss4-like_sf"/>
</dbReference>
<organism evidence="9 10">
    <name type="scientific">Shewanella halifaxensis (strain HAW-EB4)</name>
    <dbReference type="NCBI Taxonomy" id="458817"/>
    <lineage>
        <taxon>Bacteria</taxon>
        <taxon>Pseudomonadati</taxon>
        <taxon>Pseudomonadota</taxon>
        <taxon>Gammaproteobacteria</taxon>
        <taxon>Alteromonadales</taxon>
        <taxon>Shewanellaceae</taxon>
        <taxon>Shewanella</taxon>
    </lineage>
</organism>
<comment type="similarity">
    <text evidence="7">Belongs to the MsrA Met sulfoxide reductase family.</text>
</comment>
<dbReference type="GO" id="GO:0008113">
    <property type="term" value="F:peptide-methionine (S)-S-oxide reductase activity"/>
    <property type="evidence" value="ECO:0007669"/>
    <property type="project" value="UniProtKB-UniRule"/>
</dbReference>
<sequence>MRLDRDVYMRKLTELEKHVIEQKGTERPFSGEYYQHDAPGVYCCKKCDAPLYRSESKFNAHCGWPAFDDEIEGAVKRNIDADGMRVEIVCAQCDAHLGHVFEGEMLTAKNIRHCVNSVSMAFKSADELIDKSSGTELATFGGGCFWCIEAVFSAIKGVSKVTSGYAGGTADDANYKAVCSGQTGHAEVVQIEFDPKEVSFERLLEVFWQSHDPTSLNRQGNDVGPQYRSVIFIHDESQAQVANNMIEDLTRVAAWPNPIVTQVVAYNGFFAAENYHNDYFELNGEQPYCQMVIKPKVDKVKALFADRLKK</sequence>
<dbReference type="SUPFAM" id="SSF51316">
    <property type="entry name" value="Mss4-like"/>
    <property type="match status" value="1"/>
</dbReference>
<comment type="catalytic activity">
    <reaction evidence="6 7">
        <text>[thioredoxin]-disulfide + L-methionine + H2O = L-methionine (S)-S-oxide + [thioredoxin]-dithiol</text>
        <dbReference type="Rhea" id="RHEA:19993"/>
        <dbReference type="Rhea" id="RHEA-COMP:10698"/>
        <dbReference type="Rhea" id="RHEA-COMP:10700"/>
        <dbReference type="ChEBI" id="CHEBI:15377"/>
        <dbReference type="ChEBI" id="CHEBI:29950"/>
        <dbReference type="ChEBI" id="CHEBI:50058"/>
        <dbReference type="ChEBI" id="CHEBI:57844"/>
        <dbReference type="ChEBI" id="CHEBI:58772"/>
        <dbReference type="EC" id="1.8.4.11"/>
    </reaction>
</comment>
<dbReference type="NCBIfam" id="NF004036">
    <property type="entry name" value="PRK05508.1"/>
    <property type="match status" value="1"/>
</dbReference>
<dbReference type="Proteomes" id="UP000001317">
    <property type="component" value="Chromosome"/>
</dbReference>
<evidence type="ECO:0000256" key="5">
    <source>
        <dbReference type="ARBA" id="ARBA00048488"/>
    </source>
</evidence>
<evidence type="ECO:0000256" key="4">
    <source>
        <dbReference type="ARBA" id="ARBA00047806"/>
    </source>
</evidence>
<evidence type="ECO:0000259" key="8">
    <source>
        <dbReference type="PROSITE" id="PS51790"/>
    </source>
</evidence>
<dbReference type="eggNOG" id="COG0225">
    <property type="taxonomic scope" value="Bacteria"/>
</dbReference>
<dbReference type="PANTHER" id="PTHR43774">
    <property type="entry name" value="PEPTIDE METHIONINE SULFOXIDE REDUCTASE"/>
    <property type="match status" value="1"/>
</dbReference>
<dbReference type="PROSITE" id="PS51790">
    <property type="entry name" value="MSRB"/>
    <property type="match status" value="1"/>
</dbReference>
<evidence type="ECO:0000256" key="3">
    <source>
        <dbReference type="ARBA" id="ARBA00024679"/>
    </source>
</evidence>
<dbReference type="Gene3D" id="3.30.1060.10">
    <property type="entry name" value="Peptide methionine sulphoxide reductase MsrA"/>
    <property type="match status" value="1"/>
</dbReference>
<keyword evidence="10" id="KW-1185">Reference proteome</keyword>
<dbReference type="PANTHER" id="PTHR43774:SF1">
    <property type="entry name" value="PEPTIDE METHIONINE SULFOXIDE REDUCTASE MSRA 2"/>
    <property type="match status" value="1"/>
</dbReference>
<reference evidence="9" key="1">
    <citation type="submission" date="2008-01" db="EMBL/GenBank/DDBJ databases">
        <title>Complete sequence of Shewanella halifaxensis HAW-EB4.</title>
        <authorList>
            <consortium name="US DOE Joint Genome Institute"/>
            <person name="Copeland A."/>
            <person name="Lucas S."/>
            <person name="Lapidus A."/>
            <person name="Glavina del Rio T."/>
            <person name="Dalin E."/>
            <person name="Tice H."/>
            <person name="Bruce D."/>
            <person name="Goodwin L."/>
            <person name="Pitluck S."/>
            <person name="Sims D."/>
            <person name="Brettin T."/>
            <person name="Detter J.C."/>
            <person name="Han C."/>
            <person name="Kuske C.R."/>
            <person name="Schmutz J."/>
            <person name="Larimer F."/>
            <person name="Land M."/>
            <person name="Hauser L."/>
            <person name="Kyrpides N."/>
            <person name="Kim E."/>
            <person name="Zhao J.-S."/>
            <person name="Richardson P."/>
        </authorList>
    </citation>
    <scope>NUCLEOTIDE SEQUENCE [LARGE SCALE GENOMIC DNA]</scope>
    <source>
        <strain evidence="9">HAW-EB4</strain>
    </source>
</reference>
<dbReference type="EMBL" id="CP000931">
    <property type="protein sequence ID" value="ABZ76330.1"/>
    <property type="molecule type" value="Genomic_DNA"/>
</dbReference>
<evidence type="ECO:0000313" key="10">
    <source>
        <dbReference type="Proteomes" id="UP000001317"/>
    </source>
</evidence>
<keyword evidence="2" id="KW-0511">Multifunctional enzyme</keyword>
<dbReference type="GO" id="GO:0033744">
    <property type="term" value="F:L-methionine:thioredoxin-disulfide S-oxidoreductase activity"/>
    <property type="evidence" value="ECO:0007669"/>
    <property type="project" value="RHEA"/>
</dbReference>
<dbReference type="KEGG" id="shl:Shal_1765"/>
<dbReference type="HAMAP" id="MF_01401">
    <property type="entry name" value="MsrA"/>
    <property type="match status" value="1"/>
</dbReference>
<name>B0TQT5_SHEHH</name>
<dbReference type="AlphaFoldDB" id="B0TQT5"/>
<evidence type="ECO:0000256" key="2">
    <source>
        <dbReference type="ARBA" id="ARBA00023268"/>
    </source>
</evidence>
<comment type="function">
    <text evidence="3 7">Has an important function as a repair enzyme for proteins that have been inactivated by oxidation. Catalyzes the reversible oxidation-reduction of methionine sulfoxide in proteins to methionine.</text>
</comment>
<feature type="domain" description="MsrB" evidence="8">
    <location>
        <begin position="5"/>
        <end position="125"/>
    </location>
</feature>